<evidence type="ECO:0000256" key="3">
    <source>
        <dbReference type="SAM" id="Phobius"/>
    </source>
</evidence>
<dbReference type="Gene3D" id="4.10.640.40">
    <property type="entry name" value="Cytoplasmic polyadenylation element-binding protein, ZZ domain"/>
    <property type="match status" value="1"/>
</dbReference>
<feature type="region of interest" description="Disordered" evidence="2">
    <location>
        <begin position="1"/>
        <end position="54"/>
    </location>
</feature>
<feature type="domain" description="Cytoplasmic polyadenylation element-binding protein ZZ" evidence="4">
    <location>
        <begin position="460"/>
        <end position="517"/>
    </location>
</feature>
<dbReference type="InterPro" id="IPR034819">
    <property type="entry name" value="CPEB"/>
</dbReference>
<dbReference type="GO" id="GO:0008135">
    <property type="term" value="F:translation factor activity, RNA binding"/>
    <property type="evidence" value="ECO:0007669"/>
    <property type="project" value="TreeGrafter"/>
</dbReference>
<dbReference type="InterPro" id="IPR000504">
    <property type="entry name" value="RRM_dom"/>
</dbReference>
<feature type="domain" description="RRM" evidence="5">
    <location>
        <begin position="256"/>
        <end position="367"/>
    </location>
</feature>
<keyword evidence="3" id="KW-1133">Transmembrane helix</keyword>
<dbReference type="InterPro" id="IPR012677">
    <property type="entry name" value="Nucleotide-bd_a/b_plait_sf"/>
</dbReference>
<evidence type="ECO:0000259" key="4">
    <source>
        <dbReference type="Pfam" id="PF16366"/>
    </source>
</evidence>
<comment type="caution">
    <text evidence="6">The sequence shown here is derived from an EMBL/GenBank/DDBJ whole genome shotgun (WGS) entry which is preliminary data.</text>
</comment>
<dbReference type="GO" id="GO:0005634">
    <property type="term" value="C:nucleus"/>
    <property type="evidence" value="ECO:0007669"/>
    <property type="project" value="TreeGrafter"/>
</dbReference>
<evidence type="ECO:0008006" key="8">
    <source>
        <dbReference type="Google" id="ProtNLM"/>
    </source>
</evidence>
<gene>
    <name evidence="6" type="ORF">WR25_12145</name>
</gene>
<dbReference type="GO" id="GO:0045202">
    <property type="term" value="C:synapse"/>
    <property type="evidence" value="ECO:0007669"/>
    <property type="project" value="TreeGrafter"/>
</dbReference>
<dbReference type="InterPro" id="IPR038446">
    <property type="entry name" value="CEBP_ZZ_sf"/>
</dbReference>
<feature type="compositionally biased region" description="Basic and acidic residues" evidence="2">
    <location>
        <begin position="116"/>
        <end position="145"/>
    </location>
</feature>
<organism evidence="6 7">
    <name type="scientific">Diploscapter pachys</name>
    <dbReference type="NCBI Taxonomy" id="2018661"/>
    <lineage>
        <taxon>Eukaryota</taxon>
        <taxon>Metazoa</taxon>
        <taxon>Ecdysozoa</taxon>
        <taxon>Nematoda</taxon>
        <taxon>Chromadorea</taxon>
        <taxon>Rhabditida</taxon>
        <taxon>Rhabditina</taxon>
        <taxon>Rhabditomorpha</taxon>
        <taxon>Rhabditoidea</taxon>
        <taxon>Rhabditidae</taxon>
        <taxon>Diploscapter</taxon>
    </lineage>
</organism>
<dbReference type="GO" id="GO:0003730">
    <property type="term" value="F:mRNA 3'-UTR binding"/>
    <property type="evidence" value="ECO:0007669"/>
    <property type="project" value="InterPro"/>
</dbReference>
<dbReference type="PANTHER" id="PTHR12566">
    <property type="entry name" value="CYTOPLASMIC POLYADENYLATION ELEMENT BINDING PROTEIN CPEB"/>
    <property type="match status" value="1"/>
</dbReference>
<dbReference type="Pfam" id="PF16366">
    <property type="entry name" value="CEBP_ZZ"/>
    <property type="match status" value="1"/>
</dbReference>
<proteinExistence type="predicted"/>
<dbReference type="GO" id="GO:2000766">
    <property type="term" value="P:negative regulation of cytoplasmic translation"/>
    <property type="evidence" value="ECO:0007669"/>
    <property type="project" value="TreeGrafter"/>
</dbReference>
<feature type="transmembrane region" description="Helical" evidence="3">
    <location>
        <begin position="634"/>
        <end position="655"/>
    </location>
</feature>
<keyword evidence="7" id="KW-1185">Reference proteome</keyword>
<dbReference type="CDD" id="cd19757">
    <property type="entry name" value="Bbox1"/>
    <property type="match status" value="1"/>
</dbReference>
<reference evidence="6 7" key="1">
    <citation type="journal article" date="2017" name="Curr. Biol.">
        <title>Genome architecture and evolution of a unichromosomal asexual nematode.</title>
        <authorList>
            <person name="Fradin H."/>
            <person name="Zegar C."/>
            <person name="Gutwein M."/>
            <person name="Lucas J."/>
            <person name="Kovtun M."/>
            <person name="Corcoran D."/>
            <person name="Baugh L.R."/>
            <person name="Kiontke K."/>
            <person name="Gunsalus K."/>
            <person name="Fitch D.H."/>
            <person name="Piano F."/>
        </authorList>
    </citation>
    <scope>NUCLEOTIDE SEQUENCE [LARGE SCALE GENOMIC DNA]</scope>
    <source>
        <strain evidence="6">PF1309</strain>
    </source>
</reference>
<accession>A0A2A2JA15</accession>
<dbReference type="PANTHER" id="PTHR12566:SF9">
    <property type="entry name" value="CYTOPLASMIC POLYADENYLATION ELEMENT-BINDING PROTEIN 1"/>
    <property type="match status" value="1"/>
</dbReference>
<feature type="compositionally biased region" description="Basic and acidic residues" evidence="2">
    <location>
        <begin position="13"/>
        <end position="49"/>
    </location>
</feature>
<evidence type="ECO:0000259" key="5">
    <source>
        <dbReference type="Pfam" id="PF16367"/>
    </source>
</evidence>
<protein>
    <recommendedName>
        <fullName evidence="8">RRM domain-containing protein</fullName>
    </recommendedName>
</protein>
<dbReference type="CDD" id="cd12725">
    <property type="entry name" value="RRM2_CPEB1"/>
    <property type="match status" value="1"/>
</dbReference>
<dbReference type="AlphaFoldDB" id="A0A2A2JA15"/>
<evidence type="ECO:0000256" key="2">
    <source>
        <dbReference type="SAM" id="MobiDB-lite"/>
    </source>
</evidence>
<dbReference type="GO" id="GO:0000900">
    <property type="term" value="F:mRNA regulatory element binding translation repressor activity"/>
    <property type="evidence" value="ECO:0007669"/>
    <property type="project" value="TreeGrafter"/>
</dbReference>
<sequence length="897" mass="102238">MPPYSSSASPWGIHDESIRGYGAEKKEEKGDERKEQSQKETQEDEEKHRGNLQTQGFNDCMESWRKADLRLLNSHIRRAKHTRMMALNENRLETDGVEKSTADEEKPTMEEELEEERGKEQLKKLEEGQEDDGKRQAQEQREKRQGFGQTLAQRLRIGSASATVGRQYSRSRYSEALRRLFEPEAFKFDSSEIQAAEPSLSLESLSLASNEFQRSLSSPGTDDLFSSAFTGNSPGYQGYFWRGDLAPRIYTNPTFSVKVFVGGVPWDIMEEELIDSFRAYGGCRVEWPGKEARYMRGKERAAYGTISASPTKTQLSLFQGAGYVYIIFDQESSVRNLLIDCAQQSRTIGQWFFNLKCKKQRNVQIIPWVTSDAYFSTTPSGTKIDTKKTVFVGALHGMITAPVLFSIMNEVFGDVIYASLDTDKHKYPIGSGRVTFSSNYSYFKAIDSAFLEVQTSKFKKKIQIDPYLEDSPCSLCYAIPGPYFCREKQCFAYFCSDCWQTRHSPENGRFGHRSLNRIAPRASTSSVSLESPLSPALSSSSWSALESSGSTFDVPPPHSPCLFPTGRYNPMAPQVVNMGIGAGVSGSGEFFPPRFAPTTFLNYNNNNEKESVCHQLTEPIAILQTAGLYSCFRFHNTCIFVVFVCIFLFVLFHNASFRGPPRRKPLDKPLINRSLLAQKLPKEGTLFCFVMTIPENHETRAYAVNETWLKRCTHGEFFSSEPLRSDMPFSTAFVGMSDNYEDLFLKTKWAFYHAYTEISDSFDWYMKKYGHNSGAGYILSNEAVKRFIDLAYDNKTICPDDINEDRGMARCLANIGIIPRNTLDEETGTNRFNAYRPDDMFHAKIDDSWHYYPPKKGHNWASRQLISMHHLTPDEIRIYDDLLYRVKSPQLSQFYFT</sequence>
<dbReference type="OrthoDB" id="10033548at2759"/>
<keyword evidence="3" id="KW-0472">Membrane</keyword>
<keyword evidence="3" id="KW-0812">Transmembrane</keyword>
<dbReference type="Gene3D" id="3.90.550.50">
    <property type="match status" value="1"/>
</dbReference>
<dbReference type="FunFam" id="3.30.70.330:FF:000483">
    <property type="entry name" value="Cytoplasmic polyadenylation element-binding protein 2"/>
    <property type="match status" value="1"/>
</dbReference>
<evidence type="ECO:0000313" key="7">
    <source>
        <dbReference type="Proteomes" id="UP000218231"/>
    </source>
</evidence>
<dbReference type="GO" id="GO:0043022">
    <property type="term" value="F:ribosome binding"/>
    <property type="evidence" value="ECO:0007669"/>
    <property type="project" value="TreeGrafter"/>
</dbReference>
<dbReference type="Pfam" id="PF16367">
    <property type="entry name" value="RRM_7"/>
    <property type="match status" value="1"/>
</dbReference>
<dbReference type="Proteomes" id="UP000218231">
    <property type="component" value="Unassembled WGS sequence"/>
</dbReference>
<evidence type="ECO:0000256" key="1">
    <source>
        <dbReference type="ARBA" id="ARBA00022884"/>
    </source>
</evidence>
<dbReference type="InterPro" id="IPR032296">
    <property type="entry name" value="CEBP_ZZ"/>
</dbReference>
<dbReference type="STRING" id="2018661.A0A2A2JA15"/>
<feature type="region of interest" description="Disordered" evidence="2">
    <location>
        <begin position="87"/>
        <end position="152"/>
    </location>
</feature>
<dbReference type="SUPFAM" id="SSF54928">
    <property type="entry name" value="RNA-binding domain, RBD"/>
    <property type="match status" value="1"/>
</dbReference>
<keyword evidence="1" id="KW-0694">RNA-binding</keyword>
<dbReference type="GO" id="GO:0005737">
    <property type="term" value="C:cytoplasm"/>
    <property type="evidence" value="ECO:0007669"/>
    <property type="project" value="TreeGrafter"/>
</dbReference>
<dbReference type="Gene3D" id="3.30.70.330">
    <property type="match status" value="2"/>
</dbReference>
<dbReference type="GO" id="GO:0043005">
    <property type="term" value="C:neuron projection"/>
    <property type="evidence" value="ECO:0007669"/>
    <property type="project" value="TreeGrafter"/>
</dbReference>
<evidence type="ECO:0000313" key="6">
    <source>
        <dbReference type="EMBL" id="PAV58596.1"/>
    </source>
</evidence>
<name>A0A2A2JA15_9BILA</name>
<dbReference type="EMBL" id="LIAE01010570">
    <property type="protein sequence ID" value="PAV58596.1"/>
    <property type="molecule type" value="Genomic_DNA"/>
</dbReference>
<feature type="compositionally biased region" description="Basic and acidic residues" evidence="2">
    <location>
        <begin position="90"/>
        <end position="109"/>
    </location>
</feature>
<dbReference type="InterPro" id="IPR035979">
    <property type="entry name" value="RBD_domain_sf"/>
</dbReference>